<dbReference type="InterPro" id="IPR011066">
    <property type="entry name" value="MscS_channel_C_sf"/>
</dbReference>
<dbReference type="Gene3D" id="3.30.70.100">
    <property type="match status" value="1"/>
</dbReference>
<comment type="subunit">
    <text evidence="7">Homoheptamer.</text>
</comment>
<accession>A0A2M9DAE1</accession>
<name>A0A1U7DJJ7_9RHOB</name>
<feature type="transmembrane region" description="Helical" evidence="7">
    <location>
        <begin position="20"/>
        <end position="44"/>
    </location>
</feature>
<dbReference type="SUPFAM" id="SSF50182">
    <property type="entry name" value="Sm-like ribonucleoproteins"/>
    <property type="match status" value="1"/>
</dbReference>
<proteinExistence type="inferred from homology"/>
<dbReference type="STRING" id="1267768.BV394_10305"/>
<dbReference type="Gene3D" id="1.10.287.1260">
    <property type="match status" value="1"/>
</dbReference>
<evidence type="ECO:0000313" key="9">
    <source>
        <dbReference type="Proteomes" id="UP000187266"/>
    </source>
</evidence>
<keyword evidence="4 7" id="KW-0812">Transmembrane</keyword>
<dbReference type="Pfam" id="PF21088">
    <property type="entry name" value="MS_channel_1st"/>
    <property type="match status" value="1"/>
</dbReference>
<organism evidence="8 9">
    <name type="scientific">Brevirhabdus pacifica</name>
    <dbReference type="NCBI Taxonomy" id="1267768"/>
    <lineage>
        <taxon>Bacteria</taxon>
        <taxon>Pseudomonadati</taxon>
        <taxon>Pseudomonadota</taxon>
        <taxon>Alphaproteobacteria</taxon>
        <taxon>Rhodobacterales</taxon>
        <taxon>Paracoccaceae</taxon>
        <taxon>Brevirhabdus</taxon>
    </lineage>
</organism>
<dbReference type="Pfam" id="PF00924">
    <property type="entry name" value="MS_channel_2nd"/>
    <property type="match status" value="1"/>
</dbReference>
<dbReference type="InterPro" id="IPR010920">
    <property type="entry name" value="LSM_dom_sf"/>
</dbReference>
<evidence type="ECO:0000256" key="3">
    <source>
        <dbReference type="ARBA" id="ARBA00022475"/>
    </source>
</evidence>
<dbReference type="PANTHER" id="PTHR30221">
    <property type="entry name" value="SMALL-CONDUCTANCE MECHANOSENSITIVE CHANNEL"/>
    <property type="match status" value="1"/>
</dbReference>
<evidence type="ECO:0000256" key="5">
    <source>
        <dbReference type="ARBA" id="ARBA00022989"/>
    </source>
</evidence>
<dbReference type="SUPFAM" id="SSF82861">
    <property type="entry name" value="Mechanosensitive channel protein MscS (YggB), transmembrane region"/>
    <property type="match status" value="1"/>
</dbReference>
<dbReference type="AlphaFoldDB" id="A0A1U7DJJ7"/>
<feature type="transmembrane region" description="Helical" evidence="7">
    <location>
        <begin position="65"/>
        <end position="87"/>
    </location>
</feature>
<reference evidence="8 9" key="1">
    <citation type="submission" date="2017-01" db="EMBL/GenBank/DDBJ databases">
        <title>Genomic analysis of Xuhuaishuia manganoxidans DY6-4.</title>
        <authorList>
            <person name="Wang X."/>
        </authorList>
    </citation>
    <scope>NUCLEOTIDE SEQUENCE [LARGE SCALE GENOMIC DNA]</scope>
    <source>
        <strain evidence="8 9">DY6-4</strain>
    </source>
</reference>
<evidence type="ECO:0000256" key="1">
    <source>
        <dbReference type="ARBA" id="ARBA00004651"/>
    </source>
</evidence>
<gene>
    <name evidence="8" type="ORF">BV394_10305</name>
</gene>
<dbReference type="InterPro" id="IPR049278">
    <property type="entry name" value="MS_channel_C"/>
</dbReference>
<dbReference type="GO" id="GO:0005886">
    <property type="term" value="C:plasma membrane"/>
    <property type="evidence" value="ECO:0007669"/>
    <property type="project" value="UniProtKB-SubCell"/>
</dbReference>
<evidence type="ECO:0000256" key="6">
    <source>
        <dbReference type="ARBA" id="ARBA00023136"/>
    </source>
</evidence>
<feature type="transmembrane region" description="Helical" evidence="7">
    <location>
        <begin position="99"/>
        <end position="128"/>
    </location>
</feature>
<keyword evidence="6 7" id="KW-0472">Membrane</keyword>
<keyword evidence="7" id="KW-0406">Ion transport</keyword>
<dbReference type="InterPro" id="IPR006685">
    <property type="entry name" value="MscS_channel_2nd"/>
</dbReference>
<dbReference type="PANTHER" id="PTHR30221:SF1">
    <property type="entry name" value="SMALL-CONDUCTANCE MECHANOSENSITIVE CHANNEL"/>
    <property type="match status" value="1"/>
</dbReference>
<dbReference type="Gene3D" id="2.30.30.60">
    <property type="match status" value="1"/>
</dbReference>
<keyword evidence="7" id="KW-0813">Transport</keyword>
<dbReference type="Pfam" id="PF21082">
    <property type="entry name" value="MS_channel_3rd"/>
    <property type="match status" value="1"/>
</dbReference>
<dbReference type="RefSeq" id="WP_076980080.1">
    <property type="nucleotide sequence ID" value="NZ_CP019124.1"/>
</dbReference>
<keyword evidence="9" id="KW-1185">Reference proteome</keyword>
<comment type="caution">
    <text evidence="7">Lacks conserved residue(s) required for the propagation of feature annotation.</text>
</comment>
<dbReference type="EMBL" id="CP019124">
    <property type="protein sequence ID" value="APX90059.1"/>
    <property type="molecule type" value="Genomic_DNA"/>
</dbReference>
<keyword evidence="7" id="KW-0997">Cell inner membrane</keyword>
<keyword evidence="7" id="KW-0407">Ion channel</keyword>
<dbReference type="InterPro" id="IPR011014">
    <property type="entry name" value="MscS_channel_TM-2"/>
</dbReference>
<comment type="function">
    <text evidence="7">Mechanosensitive channel that participates in the regulation of osmotic pressure changes within the cell, opening in response to stretch forces in the membrane lipid bilayer, without the need for other proteins. Contributes to normal resistance to hypoosmotic shock. Forms an ion channel of 1.0 nanosiemens conductance with a slight preference for anions.</text>
</comment>
<keyword evidence="3" id="KW-1003">Cell membrane</keyword>
<comment type="similarity">
    <text evidence="2 7">Belongs to the MscS (TC 1.A.23) family.</text>
</comment>
<keyword evidence="5 7" id="KW-1133">Transmembrane helix</keyword>
<accession>A0A1U7DJJ7</accession>
<protein>
    <recommendedName>
        <fullName evidence="7">Small-conductance mechanosensitive channel</fullName>
    </recommendedName>
</protein>
<evidence type="ECO:0000313" key="8">
    <source>
        <dbReference type="EMBL" id="APX90059.1"/>
    </source>
</evidence>
<dbReference type="SUPFAM" id="SSF82689">
    <property type="entry name" value="Mechanosensitive channel protein MscS (YggB), C-terminal domain"/>
    <property type="match status" value="1"/>
</dbReference>
<evidence type="ECO:0000256" key="2">
    <source>
        <dbReference type="ARBA" id="ARBA00008017"/>
    </source>
</evidence>
<evidence type="ECO:0000256" key="4">
    <source>
        <dbReference type="ARBA" id="ARBA00022692"/>
    </source>
</evidence>
<dbReference type="InterPro" id="IPR049142">
    <property type="entry name" value="MS_channel_1st"/>
</dbReference>
<dbReference type="OrthoDB" id="9814206at2"/>
<dbReference type="InterPro" id="IPR045275">
    <property type="entry name" value="MscS_archaea/bacteria_type"/>
</dbReference>
<evidence type="ECO:0000256" key="7">
    <source>
        <dbReference type="RuleBase" id="RU369025"/>
    </source>
</evidence>
<comment type="subcellular location">
    <subcellularLocation>
        <location evidence="7">Cell inner membrane</location>
        <topology evidence="7">Multi-pass membrane protein</topology>
    </subcellularLocation>
    <subcellularLocation>
        <location evidence="1">Cell membrane</location>
        <topology evidence="1">Multi-pass membrane protein</topology>
    </subcellularLocation>
</comment>
<dbReference type="GO" id="GO:0008381">
    <property type="term" value="F:mechanosensitive monoatomic ion channel activity"/>
    <property type="evidence" value="ECO:0007669"/>
    <property type="project" value="InterPro"/>
</dbReference>
<dbReference type="Proteomes" id="UP000187266">
    <property type="component" value="Chromosome"/>
</dbReference>
<dbReference type="InterPro" id="IPR023408">
    <property type="entry name" value="MscS_beta-dom_sf"/>
</dbReference>
<sequence length="306" mass="32729">MNDILSTPIASGVTIGDLLTIQFLASVIGNVLVAILIVVLAFMISGWVRRRIIGIAARYKRIDDTLFAFLGNVARYAILTFAAVFVLNRFGVQTASLVAIIGAAGLAIGLALQGTLSNIAAGVMMVIFRPFRVGDFVEVAGHSGTVKDISIVMTELATTGNVQIIIPNSDVWGSAITNYSAYPLRNAEWIFGVGYGADLARAEQVIRDTILSDPRAHANPEPFIQVRNLGDSSVDFTVRVWCDRAEFFKFHADMTRAVKEAFDANGIDIPFPTRTLVQARAEEGNDADGSEGANGVDRPGTPAPAG</sequence>